<sequence length="99" mass="10755">MITSTSSEIPSPLLADIGTTGIPKWSDSFFTSIELPLAFTSSIMLRAITMGIDNSMSCSVKYRFLSMFVASTILSIKSGCSLRRKSRVTTSSIVYGDNE</sequence>
<accession>A0A645GKV8</accession>
<protein>
    <submittedName>
        <fullName evidence="1">Uncharacterized protein</fullName>
    </submittedName>
</protein>
<name>A0A645GKV8_9ZZZZ</name>
<evidence type="ECO:0000313" key="1">
    <source>
        <dbReference type="EMBL" id="MPN26780.1"/>
    </source>
</evidence>
<proteinExistence type="predicted"/>
<organism evidence="1">
    <name type="scientific">bioreactor metagenome</name>
    <dbReference type="NCBI Taxonomy" id="1076179"/>
    <lineage>
        <taxon>unclassified sequences</taxon>
        <taxon>metagenomes</taxon>
        <taxon>ecological metagenomes</taxon>
    </lineage>
</organism>
<dbReference type="AlphaFoldDB" id="A0A645GKV8"/>
<reference evidence="1" key="1">
    <citation type="submission" date="2019-08" db="EMBL/GenBank/DDBJ databases">
        <authorList>
            <person name="Kucharzyk K."/>
            <person name="Murdoch R.W."/>
            <person name="Higgins S."/>
            <person name="Loffler F."/>
        </authorList>
    </citation>
    <scope>NUCLEOTIDE SEQUENCE</scope>
</reference>
<dbReference type="EMBL" id="VSSQ01076430">
    <property type="protein sequence ID" value="MPN26780.1"/>
    <property type="molecule type" value="Genomic_DNA"/>
</dbReference>
<comment type="caution">
    <text evidence="1">The sequence shown here is derived from an EMBL/GenBank/DDBJ whole genome shotgun (WGS) entry which is preliminary data.</text>
</comment>
<gene>
    <name evidence="1" type="ORF">SDC9_174205</name>
</gene>